<feature type="region of interest" description="Disordered" evidence="1">
    <location>
        <begin position="308"/>
        <end position="332"/>
    </location>
</feature>
<dbReference type="Proteomes" id="UP001172102">
    <property type="component" value="Unassembled WGS sequence"/>
</dbReference>
<feature type="compositionally biased region" description="Polar residues" evidence="1">
    <location>
        <begin position="43"/>
        <end position="55"/>
    </location>
</feature>
<protein>
    <recommendedName>
        <fullName evidence="5">Serine-rich protein</fullName>
    </recommendedName>
</protein>
<keyword evidence="2" id="KW-0812">Transmembrane</keyword>
<feature type="transmembrane region" description="Helical" evidence="2">
    <location>
        <begin position="836"/>
        <end position="857"/>
    </location>
</feature>
<feature type="transmembrane region" description="Helical" evidence="2">
    <location>
        <begin position="902"/>
        <end position="923"/>
    </location>
</feature>
<dbReference type="AlphaFoldDB" id="A0AA40A8L1"/>
<reference evidence="3" key="1">
    <citation type="submission" date="2023-06" db="EMBL/GenBank/DDBJ databases">
        <title>Genome-scale phylogeny and comparative genomics of the fungal order Sordariales.</title>
        <authorList>
            <consortium name="Lawrence Berkeley National Laboratory"/>
            <person name="Hensen N."/>
            <person name="Bonometti L."/>
            <person name="Westerberg I."/>
            <person name="Brannstrom I.O."/>
            <person name="Guillou S."/>
            <person name="Cros-Aarteil S."/>
            <person name="Calhoun S."/>
            <person name="Haridas S."/>
            <person name="Kuo A."/>
            <person name="Mondo S."/>
            <person name="Pangilinan J."/>
            <person name="Riley R."/>
            <person name="Labutti K."/>
            <person name="Andreopoulos B."/>
            <person name="Lipzen A."/>
            <person name="Chen C."/>
            <person name="Yanf M."/>
            <person name="Daum C."/>
            <person name="Ng V."/>
            <person name="Clum A."/>
            <person name="Steindorff A."/>
            <person name="Ohm R."/>
            <person name="Martin F."/>
            <person name="Silar P."/>
            <person name="Natvig D."/>
            <person name="Lalanne C."/>
            <person name="Gautier V."/>
            <person name="Ament-Velasquez S.L."/>
            <person name="Kruys A."/>
            <person name="Hutchinson M.I."/>
            <person name="Powell A.J."/>
            <person name="Barry K."/>
            <person name="Miller A.N."/>
            <person name="Grigoriev I.V."/>
            <person name="Debuchy R."/>
            <person name="Gladieux P."/>
            <person name="Thoren M.H."/>
            <person name="Johannesson H."/>
        </authorList>
    </citation>
    <scope>NUCLEOTIDE SEQUENCE</scope>
    <source>
        <strain evidence="3">SMH4607-1</strain>
    </source>
</reference>
<feature type="region of interest" description="Disordered" evidence="1">
    <location>
        <begin position="1"/>
        <end position="240"/>
    </location>
</feature>
<evidence type="ECO:0008006" key="5">
    <source>
        <dbReference type="Google" id="ProtNLM"/>
    </source>
</evidence>
<feature type="compositionally biased region" description="Low complexity" evidence="1">
    <location>
        <begin position="82"/>
        <end position="99"/>
    </location>
</feature>
<evidence type="ECO:0000313" key="4">
    <source>
        <dbReference type="Proteomes" id="UP001172102"/>
    </source>
</evidence>
<feature type="compositionally biased region" description="Polar residues" evidence="1">
    <location>
        <begin position="133"/>
        <end position="144"/>
    </location>
</feature>
<sequence>MSAPPPRHGRTTPLRERSRSQNNTLAIRIVPYTPPRLDHDGRTPSQASSRAQANYDQADRESFNAPAARRPSWRAERMEGYASNPGSALSSPSGSSFSLARAKDGGVSGSKRAASPSALGPGGPTAPALRSPSEVSTNIASMNAPSPHDTRLGESPAAGSPASSGSASQPQPRPLSRRANVVAVHSDKTFSLVRQGQRSDVSLSSLQSPPLSYSSRTSSSHDQPSIDAWSDDRPSSAFTGTTATALDYGISELVPFAPSPGSPGPSSKPLVEDPISSSPWNYRMVGGLRKVPKTPDLKQKKVLHNVATPVSETPLAPLPEDPAAAQDDEESLLRTIVPKASFASASTASETTNYKVYGPDSSLLQQSSNDSLALPSSSHSHSNWEVLANSSSPVAPFSSSPPATSYSNENYVLHGDPSPSSSIVTVSRKPRPTYSQESLVVPPLRPAKKTSYERIGYYKQRSRENLRARAGSLQSLKSISSIISTQDPSQAFLAAPVLLNFGASTSTRGARGGDSGSTSQQPQLPQHPWSTLPVSGPLTGSTTPSAFVQRPPVQMTQVSPHQWSSQLSTVMSESEGESERATTRSVSPSTGGHGHIRRSSAGWASSMHSRQLQSISSSLAAQLEEATSGSESLDRPQPTYSRAGASQVRMIRDQDEHGDGLADLQDQPSRTGLSAFFSSSNSSSRGLHSSGSSRANSLNSSSIPAWARVYYGSGERRFIGAPSFVSLSETGDSRPGSSALPGGESPNGDHFPMNIYSSRRRAREVRHQQSASLEISQAPPLGHDYGVIRTLKRKTSSIWSPHLRMDRRSRRYSVWDPPSVSWSADTGIMGKRNAQVVLFILGFIFPFAWMVAALLPLPPNPKRMMTERDHSQPELAYHPRAIDETRYENAHWWRNLNRAMSVVGLLIIGAIVALVVVGVRQGWVLHASS</sequence>
<feature type="compositionally biased region" description="Polar residues" evidence="1">
    <location>
        <begin position="516"/>
        <end position="546"/>
    </location>
</feature>
<keyword evidence="2" id="KW-1133">Transmembrane helix</keyword>
<dbReference type="EMBL" id="JAUKUA010000005">
    <property type="protein sequence ID" value="KAK0711164.1"/>
    <property type="molecule type" value="Genomic_DNA"/>
</dbReference>
<feature type="compositionally biased region" description="Basic and acidic residues" evidence="1">
    <location>
        <begin position="650"/>
        <end position="660"/>
    </location>
</feature>
<feature type="region of interest" description="Disordered" evidence="1">
    <location>
        <begin position="728"/>
        <end position="754"/>
    </location>
</feature>
<feature type="compositionally biased region" description="Polar residues" evidence="1">
    <location>
        <begin position="192"/>
        <end position="201"/>
    </location>
</feature>
<keyword evidence="2" id="KW-0472">Membrane</keyword>
<organism evidence="3 4">
    <name type="scientific">Lasiosphaeris hirsuta</name>
    <dbReference type="NCBI Taxonomy" id="260670"/>
    <lineage>
        <taxon>Eukaryota</taxon>
        <taxon>Fungi</taxon>
        <taxon>Dikarya</taxon>
        <taxon>Ascomycota</taxon>
        <taxon>Pezizomycotina</taxon>
        <taxon>Sordariomycetes</taxon>
        <taxon>Sordariomycetidae</taxon>
        <taxon>Sordariales</taxon>
        <taxon>Lasiosphaeriaceae</taxon>
        <taxon>Lasiosphaeris</taxon>
    </lineage>
</organism>
<name>A0AA40A8L1_9PEZI</name>
<feature type="compositionally biased region" description="Low complexity" evidence="1">
    <location>
        <begin position="605"/>
        <end position="628"/>
    </location>
</feature>
<evidence type="ECO:0000256" key="2">
    <source>
        <dbReference type="SAM" id="Phobius"/>
    </source>
</evidence>
<evidence type="ECO:0000313" key="3">
    <source>
        <dbReference type="EMBL" id="KAK0711164.1"/>
    </source>
</evidence>
<feature type="region of interest" description="Disordered" evidence="1">
    <location>
        <begin position="253"/>
        <end position="277"/>
    </location>
</feature>
<feature type="compositionally biased region" description="Polar residues" evidence="1">
    <location>
        <begin position="554"/>
        <end position="572"/>
    </location>
</feature>
<accession>A0AA40A8L1</accession>
<keyword evidence="4" id="KW-1185">Reference proteome</keyword>
<feature type="compositionally biased region" description="Low complexity" evidence="1">
    <location>
        <begin position="673"/>
        <end position="699"/>
    </location>
</feature>
<evidence type="ECO:0000256" key="1">
    <source>
        <dbReference type="SAM" id="MobiDB-lite"/>
    </source>
</evidence>
<feature type="region of interest" description="Disordered" evidence="1">
    <location>
        <begin position="505"/>
        <end position="699"/>
    </location>
</feature>
<feature type="compositionally biased region" description="Low complexity" evidence="1">
    <location>
        <begin position="202"/>
        <end position="220"/>
    </location>
</feature>
<proteinExistence type="predicted"/>
<gene>
    <name evidence="3" type="ORF">B0H67DRAFT_277436</name>
</gene>
<feature type="compositionally biased region" description="Low complexity" evidence="1">
    <location>
        <begin position="155"/>
        <end position="170"/>
    </location>
</feature>
<comment type="caution">
    <text evidence="3">The sequence shown here is derived from an EMBL/GenBank/DDBJ whole genome shotgun (WGS) entry which is preliminary data.</text>
</comment>